<feature type="region of interest" description="Disordered" evidence="4">
    <location>
        <begin position="245"/>
        <end position="266"/>
    </location>
</feature>
<evidence type="ECO:0000313" key="6">
    <source>
        <dbReference type="EMBL" id="PCH44660.1"/>
    </source>
</evidence>
<evidence type="ECO:0000256" key="4">
    <source>
        <dbReference type="SAM" id="MobiDB-lite"/>
    </source>
</evidence>
<dbReference type="Pfam" id="PF03167">
    <property type="entry name" value="UDG"/>
    <property type="match status" value="1"/>
</dbReference>
<name>A0A2H3JR66_WOLCO</name>
<keyword evidence="7" id="KW-1185">Reference proteome</keyword>
<feature type="region of interest" description="Disordered" evidence="4">
    <location>
        <begin position="15"/>
        <end position="59"/>
    </location>
</feature>
<dbReference type="Gene3D" id="3.40.470.10">
    <property type="entry name" value="Uracil-DNA glycosylase-like domain"/>
    <property type="match status" value="1"/>
</dbReference>
<dbReference type="GO" id="GO:0006285">
    <property type="term" value="P:base-excision repair, AP site formation"/>
    <property type="evidence" value="ECO:0007669"/>
    <property type="project" value="InterPro"/>
</dbReference>
<feature type="domain" description="Uracil-DNA glycosylase-like" evidence="5">
    <location>
        <begin position="119"/>
        <end position="254"/>
    </location>
</feature>
<dbReference type="Proteomes" id="UP000218811">
    <property type="component" value="Unassembled WGS sequence"/>
</dbReference>
<dbReference type="PANTHER" id="PTHR12159:SF9">
    <property type="entry name" value="G_T MISMATCH-SPECIFIC THYMINE DNA GLYCOSYLASE"/>
    <property type="match status" value="1"/>
</dbReference>
<evidence type="ECO:0000256" key="3">
    <source>
        <dbReference type="ARBA" id="ARBA00023204"/>
    </source>
</evidence>
<dbReference type="GO" id="GO:0004844">
    <property type="term" value="F:uracil DNA N-glycosylase activity"/>
    <property type="evidence" value="ECO:0007669"/>
    <property type="project" value="TreeGrafter"/>
</dbReference>
<organism evidence="6 7">
    <name type="scientific">Wolfiporia cocos (strain MD-104)</name>
    <name type="common">Brown rot fungus</name>
    <dbReference type="NCBI Taxonomy" id="742152"/>
    <lineage>
        <taxon>Eukaryota</taxon>
        <taxon>Fungi</taxon>
        <taxon>Dikarya</taxon>
        <taxon>Basidiomycota</taxon>
        <taxon>Agaricomycotina</taxon>
        <taxon>Agaricomycetes</taxon>
        <taxon>Polyporales</taxon>
        <taxon>Phaeolaceae</taxon>
        <taxon>Wolfiporia</taxon>
    </lineage>
</organism>
<feature type="compositionally biased region" description="Polar residues" evidence="4">
    <location>
        <begin position="15"/>
        <end position="30"/>
    </location>
</feature>
<sequence length="363" mass="39514">MDDDEDTKPELVQRFSETLASFSFTPTQPRSPRKLKRESTDGDDALPVLSSPSRKSWGRKTRIEVKRETHASARATAKEELLCATSPEAAAKVNAKAAKGKRGYAPPENYAHLEPLNSYLKEELDILFCGINPGLMSATVGHHFANPTNHFWRCLHRSGLTPTDTGLPLLPSEDKTLPARFNLGLINLVARPSSEAAELAPAELAAGVPTLLRTLALTRPRVLCFVGRILWDAFARALPPDLRGTAGWDKGKGAQASGSRGRGVKARTGRAPKDAFVYDVQPYKVVHAVDGGPPPPWHAEGARVRETLFFVIPSTSGRVVSHQLTDKIQLCILLKKRLEEAKEGTLDTSKMRIVPVPSAGNSV</sequence>
<dbReference type="CDD" id="cd10028">
    <property type="entry name" value="UDG-F2_TDG_MUG"/>
    <property type="match status" value="1"/>
</dbReference>
<evidence type="ECO:0000313" key="7">
    <source>
        <dbReference type="Proteomes" id="UP000218811"/>
    </source>
</evidence>
<dbReference type="AlphaFoldDB" id="A0A2H3JR66"/>
<dbReference type="InterPro" id="IPR015637">
    <property type="entry name" value="MUG/TDG"/>
</dbReference>
<dbReference type="OMA" id="RSYTEFE"/>
<evidence type="ECO:0000259" key="5">
    <source>
        <dbReference type="Pfam" id="PF03167"/>
    </source>
</evidence>
<dbReference type="PANTHER" id="PTHR12159">
    <property type="entry name" value="G/T AND G/U MISMATCH-SPECIFIC DNA GLYCOSYLASE"/>
    <property type="match status" value="1"/>
</dbReference>
<protein>
    <submittedName>
        <fullName evidence="6">DNA glycosylase</fullName>
    </submittedName>
</protein>
<dbReference type="SUPFAM" id="SSF52141">
    <property type="entry name" value="Uracil-DNA glycosylase-like"/>
    <property type="match status" value="1"/>
</dbReference>
<evidence type="ECO:0000256" key="2">
    <source>
        <dbReference type="ARBA" id="ARBA00022801"/>
    </source>
</evidence>
<keyword evidence="1" id="KW-0227">DNA damage</keyword>
<dbReference type="OrthoDB" id="565731at2759"/>
<dbReference type="GO" id="GO:0008263">
    <property type="term" value="F:pyrimidine-specific mismatch base pair DNA N-glycosylase activity"/>
    <property type="evidence" value="ECO:0007669"/>
    <property type="project" value="TreeGrafter"/>
</dbReference>
<dbReference type="STRING" id="742152.A0A2H3JR66"/>
<dbReference type="InterPro" id="IPR005122">
    <property type="entry name" value="Uracil-DNA_glycosylase-like"/>
</dbReference>
<reference evidence="6 7" key="1">
    <citation type="journal article" date="2012" name="Science">
        <title>The Paleozoic origin of enzymatic lignin decomposition reconstructed from 31 fungal genomes.</title>
        <authorList>
            <person name="Floudas D."/>
            <person name="Binder M."/>
            <person name="Riley R."/>
            <person name="Barry K."/>
            <person name="Blanchette R.A."/>
            <person name="Henrissat B."/>
            <person name="Martinez A.T."/>
            <person name="Otillar R."/>
            <person name="Spatafora J.W."/>
            <person name="Yadav J.S."/>
            <person name="Aerts A."/>
            <person name="Benoit I."/>
            <person name="Boyd A."/>
            <person name="Carlson A."/>
            <person name="Copeland A."/>
            <person name="Coutinho P.M."/>
            <person name="de Vries R.P."/>
            <person name="Ferreira P."/>
            <person name="Findley K."/>
            <person name="Foster B."/>
            <person name="Gaskell J."/>
            <person name="Glotzer D."/>
            <person name="Gorecki P."/>
            <person name="Heitman J."/>
            <person name="Hesse C."/>
            <person name="Hori C."/>
            <person name="Igarashi K."/>
            <person name="Jurgens J.A."/>
            <person name="Kallen N."/>
            <person name="Kersten P."/>
            <person name="Kohler A."/>
            <person name="Kuees U."/>
            <person name="Kumar T.K.A."/>
            <person name="Kuo A."/>
            <person name="LaButti K."/>
            <person name="Larrondo L.F."/>
            <person name="Lindquist E."/>
            <person name="Ling A."/>
            <person name="Lombard V."/>
            <person name="Lucas S."/>
            <person name="Lundell T."/>
            <person name="Martin R."/>
            <person name="McLaughlin D.J."/>
            <person name="Morgenstern I."/>
            <person name="Morin E."/>
            <person name="Murat C."/>
            <person name="Nagy L.G."/>
            <person name="Nolan M."/>
            <person name="Ohm R.A."/>
            <person name="Patyshakuliyeva A."/>
            <person name="Rokas A."/>
            <person name="Ruiz-Duenas F.J."/>
            <person name="Sabat G."/>
            <person name="Salamov A."/>
            <person name="Samejima M."/>
            <person name="Schmutz J."/>
            <person name="Slot J.C."/>
            <person name="St John F."/>
            <person name="Stenlid J."/>
            <person name="Sun H."/>
            <person name="Sun S."/>
            <person name="Syed K."/>
            <person name="Tsang A."/>
            <person name="Wiebenga A."/>
            <person name="Young D."/>
            <person name="Pisabarro A."/>
            <person name="Eastwood D.C."/>
            <person name="Martin F."/>
            <person name="Cullen D."/>
            <person name="Grigoriev I.V."/>
            <person name="Hibbett D.S."/>
        </authorList>
    </citation>
    <scope>NUCLEOTIDE SEQUENCE [LARGE SCALE GENOMIC DNA]</scope>
    <source>
        <strain evidence="6 7">MD-104</strain>
    </source>
</reference>
<keyword evidence="3" id="KW-0234">DNA repair</keyword>
<proteinExistence type="predicted"/>
<gene>
    <name evidence="6" type="ORF">WOLCODRAFT_165303</name>
</gene>
<keyword evidence="2" id="KW-0378">Hydrolase</keyword>
<evidence type="ECO:0000256" key="1">
    <source>
        <dbReference type="ARBA" id="ARBA00022763"/>
    </source>
</evidence>
<accession>A0A2H3JR66</accession>
<dbReference type="EMBL" id="KB468168">
    <property type="protein sequence ID" value="PCH44660.1"/>
    <property type="molecule type" value="Genomic_DNA"/>
</dbReference>
<dbReference type="InterPro" id="IPR036895">
    <property type="entry name" value="Uracil-DNA_glycosylase-like_sf"/>
</dbReference>